<gene>
    <name evidence="10" type="primary">LOC116290059</name>
</gene>
<protein>
    <submittedName>
        <fullName evidence="10">Uncharacterized protein LOC116290059</fullName>
    </submittedName>
</protein>
<feature type="compositionally biased region" description="Low complexity" evidence="7">
    <location>
        <begin position="745"/>
        <end position="756"/>
    </location>
</feature>
<dbReference type="PANTHER" id="PTHR24058">
    <property type="entry name" value="DUAL SPECIFICITY PROTEIN KINASE"/>
    <property type="match status" value="1"/>
</dbReference>
<evidence type="ECO:0000256" key="5">
    <source>
        <dbReference type="ARBA" id="ARBA00022840"/>
    </source>
</evidence>
<dbReference type="Pfam" id="PF00069">
    <property type="entry name" value="Pkinase"/>
    <property type="match status" value="1"/>
</dbReference>
<dbReference type="InterPro" id="IPR000719">
    <property type="entry name" value="Prot_kinase_dom"/>
</dbReference>
<dbReference type="GeneID" id="116290059"/>
<dbReference type="SUPFAM" id="SSF56112">
    <property type="entry name" value="Protein kinase-like (PK-like)"/>
    <property type="match status" value="1"/>
</dbReference>
<dbReference type="Gene3D" id="1.10.510.10">
    <property type="entry name" value="Transferase(Phosphotransferase) domain 1"/>
    <property type="match status" value="1"/>
</dbReference>
<dbReference type="KEGG" id="aten:116290059"/>
<feature type="region of interest" description="Disordered" evidence="7">
    <location>
        <begin position="722"/>
        <end position="818"/>
    </location>
</feature>
<feature type="compositionally biased region" description="Basic and acidic residues" evidence="7">
    <location>
        <begin position="626"/>
        <end position="644"/>
    </location>
</feature>
<feature type="domain" description="Protein kinase" evidence="8">
    <location>
        <begin position="84"/>
        <end position="384"/>
    </location>
</feature>
<dbReference type="Proteomes" id="UP000515163">
    <property type="component" value="Unplaced"/>
</dbReference>
<evidence type="ECO:0000259" key="8">
    <source>
        <dbReference type="PROSITE" id="PS50011"/>
    </source>
</evidence>
<feature type="region of interest" description="Disordered" evidence="7">
    <location>
        <begin position="623"/>
        <end position="644"/>
    </location>
</feature>
<dbReference type="InterPro" id="IPR050494">
    <property type="entry name" value="Ser_Thr_dual-spec_kinase"/>
</dbReference>
<keyword evidence="5 6" id="KW-0067">ATP-binding</keyword>
<dbReference type="InParanoid" id="A0A6P8HBB1"/>
<dbReference type="SMART" id="SM00220">
    <property type="entry name" value="S_TKc"/>
    <property type="match status" value="1"/>
</dbReference>
<feature type="compositionally biased region" description="Polar residues" evidence="7">
    <location>
        <begin position="734"/>
        <end position="744"/>
    </location>
</feature>
<feature type="compositionally biased region" description="Basic and acidic residues" evidence="7">
    <location>
        <begin position="55"/>
        <end position="68"/>
    </location>
</feature>
<dbReference type="InterPro" id="IPR017441">
    <property type="entry name" value="Protein_kinase_ATP_BS"/>
</dbReference>
<evidence type="ECO:0000256" key="2">
    <source>
        <dbReference type="ARBA" id="ARBA00022679"/>
    </source>
</evidence>
<evidence type="ECO:0000313" key="9">
    <source>
        <dbReference type="Proteomes" id="UP000515163"/>
    </source>
</evidence>
<dbReference type="RefSeq" id="XP_031552901.1">
    <property type="nucleotide sequence ID" value="XM_031697041.1"/>
</dbReference>
<name>A0A6P8HBB1_ACTTE</name>
<reference evidence="10" key="1">
    <citation type="submission" date="2025-08" db="UniProtKB">
        <authorList>
            <consortium name="RefSeq"/>
        </authorList>
    </citation>
    <scope>IDENTIFICATION</scope>
    <source>
        <tissue evidence="10">Tentacle</tissue>
    </source>
</reference>
<sequence length="844" mass="95151">MEGLNARSKRTCGAFRPIKGYYNSDYPKRVPPERFVASRLVGGLKDLFSQLSNSKKDIKTKERPKENENGIIHSKPVPNLAGRYKVLHLIGSGQSSILVAAEDLHHPTKQVVAIKIMNLDYKTLGAQEADCIQQLNRADPLKVSRIIRLLNTFIYDDHYCMAFELLHPKPLHQYFQRTELDSEDEIFEKLKEVTTQILGVLGFLKRENVIHADLKPENILLESGRKMRIKVVDFGNAIRWVHQEMSLYYDNFELQTLLYRAPEVMFGVPFGPEIDMWSLGCIVAELYLGEPLFMEQSKMGILQEMVSVLGPFPRIPFQSGKFYSEFAGFISSKSGPLVPSLETRLMKKLHNMKNFTFANFLSGLLQYNPNNRLTPVQAASHPFLASHFPFAEFLTTEDELQGRSETRRSGILLTPSQYTYRPNIDDDIRRQHLSSLDLLHCGTRGKNSLVPKRTSTPPVGRVVPLVNYGRSNSIDKEDTKRHLNQGISERQTTETQATQGSVLQGGRNSTQKIGQKSVSLKIEENALPIPSNILENKNGSLLHQPAGNTRVTEGTKFLLANETQGVAPFNIPVTSPDERRYQRSSEKIVNIKAQNSNTIEFHENPSQSNDALKDTSYECLEGGMADSRDSDAVESRERTEYHRDKTSSARIRIYCRSKKPRTKKDSILQGNELSLSDTGSCSHIAEGDFVLSQGQSFQASLSSDSYLPESYSKLETSRMSYATCDRSKDETGEGYQTNNRSTSPSIKMSDIKNSSSSRKRSMLSDVSSSMSDVFSSDNEISESRSQRGNSSKKNVKLQELEKATTEKTTRLKEQGDNQLHLTPKRARCSLKLVYSHENDEVNLL</sequence>
<evidence type="ECO:0000256" key="4">
    <source>
        <dbReference type="ARBA" id="ARBA00022777"/>
    </source>
</evidence>
<dbReference type="PROSITE" id="PS50011">
    <property type="entry name" value="PROTEIN_KINASE_DOM"/>
    <property type="match status" value="1"/>
</dbReference>
<dbReference type="GO" id="GO:0004674">
    <property type="term" value="F:protein serine/threonine kinase activity"/>
    <property type="evidence" value="ECO:0007669"/>
    <property type="project" value="UniProtKB-KW"/>
</dbReference>
<feature type="compositionally biased region" description="Basic and acidic residues" evidence="7">
    <location>
        <begin position="796"/>
        <end position="815"/>
    </location>
</feature>
<feature type="binding site" evidence="6">
    <location>
        <position position="115"/>
    </location>
    <ligand>
        <name>ATP</name>
        <dbReference type="ChEBI" id="CHEBI:30616"/>
    </ligand>
</feature>
<accession>A0A6P8HBB1</accession>
<evidence type="ECO:0000256" key="1">
    <source>
        <dbReference type="ARBA" id="ARBA00022527"/>
    </source>
</evidence>
<dbReference type="InterPro" id="IPR008271">
    <property type="entry name" value="Ser/Thr_kinase_AS"/>
</dbReference>
<keyword evidence="1" id="KW-0723">Serine/threonine-protein kinase</keyword>
<dbReference type="PANTHER" id="PTHR24058:SF130">
    <property type="entry name" value="SERINE_THREONINE PROTEIN KINASES-RELATED"/>
    <property type="match status" value="1"/>
</dbReference>
<dbReference type="PROSITE" id="PS00108">
    <property type="entry name" value="PROTEIN_KINASE_ST"/>
    <property type="match status" value="1"/>
</dbReference>
<dbReference type="PROSITE" id="PS00107">
    <property type="entry name" value="PROTEIN_KINASE_ATP"/>
    <property type="match status" value="1"/>
</dbReference>
<keyword evidence="4" id="KW-0418">Kinase</keyword>
<proteinExistence type="predicted"/>
<evidence type="ECO:0000313" key="10">
    <source>
        <dbReference type="RefSeq" id="XP_031552901.1"/>
    </source>
</evidence>
<keyword evidence="2" id="KW-0808">Transferase</keyword>
<evidence type="ECO:0000256" key="7">
    <source>
        <dbReference type="SAM" id="MobiDB-lite"/>
    </source>
</evidence>
<feature type="region of interest" description="Disordered" evidence="7">
    <location>
        <begin position="486"/>
        <end position="510"/>
    </location>
</feature>
<organism evidence="9 10">
    <name type="scientific">Actinia tenebrosa</name>
    <name type="common">Australian red waratah sea anemone</name>
    <dbReference type="NCBI Taxonomy" id="6105"/>
    <lineage>
        <taxon>Eukaryota</taxon>
        <taxon>Metazoa</taxon>
        <taxon>Cnidaria</taxon>
        <taxon>Anthozoa</taxon>
        <taxon>Hexacorallia</taxon>
        <taxon>Actiniaria</taxon>
        <taxon>Actiniidae</taxon>
        <taxon>Actinia</taxon>
    </lineage>
</organism>
<evidence type="ECO:0000256" key="6">
    <source>
        <dbReference type="PROSITE-ProRule" id="PRU10141"/>
    </source>
</evidence>
<evidence type="ECO:0000256" key="3">
    <source>
        <dbReference type="ARBA" id="ARBA00022741"/>
    </source>
</evidence>
<feature type="region of interest" description="Disordered" evidence="7">
    <location>
        <begin position="55"/>
        <end position="74"/>
    </location>
</feature>
<dbReference type="Gene3D" id="3.30.200.20">
    <property type="entry name" value="Phosphorylase Kinase, domain 1"/>
    <property type="match status" value="1"/>
</dbReference>
<dbReference type="InterPro" id="IPR011009">
    <property type="entry name" value="Kinase-like_dom_sf"/>
</dbReference>
<keyword evidence="9" id="KW-1185">Reference proteome</keyword>
<dbReference type="AlphaFoldDB" id="A0A6P8HBB1"/>
<dbReference type="GO" id="GO:0005524">
    <property type="term" value="F:ATP binding"/>
    <property type="evidence" value="ECO:0007669"/>
    <property type="project" value="UniProtKB-UniRule"/>
</dbReference>
<dbReference type="OrthoDB" id="9332038at2759"/>
<keyword evidence="3 6" id="KW-0547">Nucleotide-binding</keyword>
<feature type="compositionally biased region" description="Low complexity" evidence="7">
    <location>
        <begin position="763"/>
        <end position="778"/>
    </location>
</feature>